<feature type="domain" description="Nudix hydrolase" evidence="3">
    <location>
        <begin position="48"/>
        <end position="190"/>
    </location>
</feature>
<dbReference type="PANTHER" id="PTHR11839:SF1">
    <property type="entry name" value="ADP-SUGAR PYROPHOSPHATASE"/>
    <property type="match status" value="1"/>
</dbReference>
<keyword evidence="5" id="KW-1185">Reference proteome</keyword>
<dbReference type="Proteomes" id="UP000515908">
    <property type="component" value="Chromosome 01"/>
</dbReference>
<dbReference type="GO" id="GO:0006753">
    <property type="term" value="P:nucleoside phosphate metabolic process"/>
    <property type="evidence" value="ECO:0007669"/>
    <property type="project" value="TreeGrafter"/>
</dbReference>
<dbReference type="SUPFAM" id="SSF55811">
    <property type="entry name" value="Nudix"/>
    <property type="match status" value="1"/>
</dbReference>
<comment type="similarity">
    <text evidence="2">Belongs to the Nudix hydrolase family.</text>
</comment>
<dbReference type="InterPro" id="IPR020476">
    <property type="entry name" value="Nudix_hydrolase"/>
</dbReference>
<reference evidence="4 5" key="1">
    <citation type="submission" date="2020-08" db="EMBL/GenBank/DDBJ databases">
        <authorList>
            <person name="Newling K."/>
            <person name="Davey J."/>
            <person name="Forrester S."/>
        </authorList>
    </citation>
    <scope>NUCLEOTIDE SEQUENCE [LARGE SCALE GENOMIC DNA]</scope>
    <source>
        <strain evidence="5">Crithidia deanei Carvalho (ATCC PRA-265)</strain>
    </source>
</reference>
<dbReference type="AlphaFoldDB" id="A0A7G2C049"/>
<dbReference type="Gene3D" id="3.90.79.10">
    <property type="entry name" value="Nucleoside Triphosphate Pyrophosphohydrolase"/>
    <property type="match status" value="1"/>
</dbReference>
<sequence length="206" mass="22347">MEKVTEKQVCHAGRFLVTSRLNYESRGEAREWEMVERVGGGSLGRFAESLDAVDICATLVGGGGDFLVLVLQFRPPIGCLSLEFPSGLIDAGETPISAAIRELKEETGYVVTTADVLSVSQPLSYEPGLCNSCCSFVQVKINSDTPENISPKQSLDENENIEVVLFPLGGKDLLVAVNNFVSERTEKVIVDAKLYTYLLGLNLAVK</sequence>
<dbReference type="EMBL" id="LR877145">
    <property type="protein sequence ID" value="CAD2212895.1"/>
    <property type="molecule type" value="Genomic_DNA"/>
</dbReference>
<dbReference type="GO" id="GO:0016462">
    <property type="term" value="F:pyrophosphatase activity"/>
    <property type="evidence" value="ECO:0007669"/>
    <property type="project" value="UniProtKB-ARBA"/>
</dbReference>
<dbReference type="VEuPathDB" id="TriTrypDB:ADEAN_000031300"/>
<protein>
    <submittedName>
        <fullName evidence="4">NUDIX domain containing protein, putative</fullName>
    </submittedName>
</protein>
<dbReference type="Pfam" id="PF00293">
    <property type="entry name" value="NUDIX"/>
    <property type="match status" value="1"/>
</dbReference>
<keyword evidence="1 2" id="KW-0378">Hydrolase</keyword>
<dbReference type="PANTHER" id="PTHR11839">
    <property type="entry name" value="UDP/ADP-SUGAR PYROPHOSPHATASE"/>
    <property type="match status" value="1"/>
</dbReference>
<organism evidence="4 5">
    <name type="scientific">Angomonas deanei</name>
    <dbReference type="NCBI Taxonomy" id="59799"/>
    <lineage>
        <taxon>Eukaryota</taxon>
        <taxon>Discoba</taxon>
        <taxon>Euglenozoa</taxon>
        <taxon>Kinetoplastea</taxon>
        <taxon>Metakinetoplastina</taxon>
        <taxon>Trypanosomatida</taxon>
        <taxon>Trypanosomatidae</taxon>
        <taxon>Strigomonadinae</taxon>
        <taxon>Angomonas</taxon>
    </lineage>
</organism>
<dbReference type="PROSITE" id="PS51462">
    <property type="entry name" value="NUDIX"/>
    <property type="match status" value="1"/>
</dbReference>
<dbReference type="OrthoDB" id="10249920at2759"/>
<evidence type="ECO:0000259" key="3">
    <source>
        <dbReference type="PROSITE" id="PS51462"/>
    </source>
</evidence>
<dbReference type="PROSITE" id="PS00893">
    <property type="entry name" value="NUDIX_BOX"/>
    <property type="match status" value="1"/>
</dbReference>
<dbReference type="CDD" id="cd18888">
    <property type="entry name" value="NUDIX_ADPRase_Nudt5"/>
    <property type="match status" value="1"/>
</dbReference>
<dbReference type="InterPro" id="IPR020084">
    <property type="entry name" value="NUDIX_hydrolase_CS"/>
</dbReference>
<dbReference type="PRINTS" id="PR00502">
    <property type="entry name" value="NUDIXFAMILY"/>
</dbReference>
<dbReference type="InterPro" id="IPR000086">
    <property type="entry name" value="NUDIX_hydrolase_dom"/>
</dbReference>
<proteinExistence type="inferred from homology"/>
<name>A0A7G2C049_9TRYP</name>
<evidence type="ECO:0000256" key="2">
    <source>
        <dbReference type="RuleBase" id="RU003476"/>
    </source>
</evidence>
<dbReference type="InterPro" id="IPR015797">
    <property type="entry name" value="NUDIX_hydrolase-like_dom_sf"/>
</dbReference>
<evidence type="ECO:0000256" key="1">
    <source>
        <dbReference type="ARBA" id="ARBA00022801"/>
    </source>
</evidence>
<dbReference type="GO" id="GO:0019693">
    <property type="term" value="P:ribose phosphate metabolic process"/>
    <property type="evidence" value="ECO:0007669"/>
    <property type="project" value="TreeGrafter"/>
</dbReference>
<evidence type="ECO:0000313" key="5">
    <source>
        <dbReference type="Proteomes" id="UP000515908"/>
    </source>
</evidence>
<gene>
    <name evidence="4" type="ORF">ADEAN_000031300</name>
</gene>
<accession>A0A7G2C049</accession>
<evidence type="ECO:0000313" key="4">
    <source>
        <dbReference type="EMBL" id="CAD2212895.1"/>
    </source>
</evidence>